<dbReference type="EMBL" id="JAUNZN010000003">
    <property type="protein sequence ID" value="KAK4823753.1"/>
    <property type="molecule type" value="Genomic_DNA"/>
</dbReference>
<comment type="caution">
    <text evidence="1">The sequence shown here is derived from an EMBL/GenBank/DDBJ whole genome shotgun (WGS) entry which is preliminary data.</text>
</comment>
<dbReference type="AlphaFoldDB" id="A0AAN7N8Y2"/>
<organism evidence="1 2">
    <name type="scientific">Mycteria americana</name>
    <name type="common">Wood stork</name>
    <dbReference type="NCBI Taxonomy" id="33587"/>
    <lineage>
        <taxon>Eukaryota</taxon>
        <taxon>Metazoa</taxon>
        <taxon>Chordata</taxon>
        <taxon>Craniata</taxon>
        <taxon>Vertebrata</taxon>
        <taxon>Euteleostomi</taxon>
        <taxon>Archelosauria</taxon>
        <taxon>Archosauria</taxon>
        <taxon>Dinosauria</taxon>
        <taxon>Saurischia</taxon>
        <taxon>Theropoda</taxon>
        <taxon>Coelurosauria</taxon>
        <taxon>Aves</taxon>
        <taxon>Neognathae</taxon>
        <taxon>Neoaves</taxon>
        <taxon>Aequornithes</taxon>
        <taxon>Ciconiiformes</taxon>
        <taxon>Ciconiidae</taxon>
        <taxon>Mycteria</taxon>
    </lineage>
</organism>
<dbReference type="PANTHER" id="PTHR33332">
    <property type="entry name" value="REVERSE TRANSCRIPTASE DOMAIN-CONTAINING PROTEIN"/>
    <property type="match status" value="1"/>
</dbReference>
<name>A0AAN7N8Y2_MYCAM</name>
<gene>
    <name evidence="1" type="ORF">QYF61_006049</name>
</gene>
<proteinExistence type="predicted"/>
<sequence length="103" mass="11741">MKFNKDKCQILHLGQCNPGCTYRLEDKRLDCSPAKRDLGILVDAVVQPHLEYCVQFWAPQYKKDIKILECVQSRATKMVKGLEGMTYEEQQRILVPALAGGLD</sequence>
<evidence type="ECO:0000313" key="1">
    <source>
        <dbReference type="EMBL" id="KAK4823753.1"/>
    </source>
</evidence>
<reference evidence="1 2" key="1">
    <citation type="journal article" date="2023" name="J. Hered.">
        <title>Chromosome-level genome of the wood stork (Mycteria americana) provides insight into avian chromosome evolution.</title>
        <authorList>
            <person name="Flamio R. Jr."/>
            <person name="Ramstad K.M."/>
        </authorList>
    </citation>
    <scope>NUCLEOTIDE SEQUENCE [LARGE SCALE GENOMIC DNA]</scope>
    <source>
        <strain evidence="1">JAX WOST 10</strain>
    </source>
</reference>
<keyword evidence="2" id="KW-1185">Reference proteome</keyword>
<protein>
    <submittedName>
        <fullName evidence="1">Uncharacterized protein</fullName>
    </submittedName>
</protein>
<evidence type="ECO:0000313" key="2">
    <source>
        <dbReference type="Proteomes" id="UP001333110"/>
    </source>
</evidence>
<accession>A0AAN7N8Y2</accession>
<dbReference type="Proteomes" id="UP001333110">
    <property type="component" value="Unassembled WGS sequence"/>
</dbReference>